<dbReference type="Gene3D" id="3.40.50.150">
    <property type="entry name" value="Vaccinia Virus protein VP39"/>
    <property type="match status" value="1"/>
</dbReference>
<keyword evidence="2" id="KW-1185">Reference proteome</keyword>
<sequence length="200" mass="22704">MRIFSEAAERNKLPILDVLQTTLIHHTVVLEIGSGTGQHALFFASILGHLIWQPTEIPDNLPDLQTNCNNYSIPNLNKPIPLDVDDEPWSVPTVDTIFTANTLHIINWSQVCRIFKKVSSLLPYDGLFCAYGPFNVNGQFTSQSNARFDAELRMRNPESGIRDMKELVIQAEAQGLWLEADHPMPANNRLLVWRKLMQIK</sequence>
<dbReference type="Proteomes" id="UP000185062">
    <property type="component" value="Unassembled WGS sequence"/>
</dbReference>
<dbReference type="EMBL" id="FSRO01000001">
    <property type="protein sequence ID" value="SIO35976.1"/>
    <property type="molecule type" value="Genomic_DNA"/>
</dbReference>
<evidence type="ECO:0000313" key="1">
    <source>
        <dbReference type="EMBL" id="SIO35976.1"/>
    </source>
</evidence>
<accession>A0A1N6IVN8</accession>
<dbReference type="PANTHER" id="PTHR20974">
    <property type="entry name" value="UPF0585 PROTEIN CG18661"/>
    <property type="match status" value="1"/>
</dbReference>
<evidence type="ECO:0008006" key="3">
    <source>
        <dbReference type="Google" id="ProtNLM"/>
    </source>
</evidence>
<gene>
    <name evidence="1" type="ORF">SAMN02743940_2106</name>
</gene>
<dbReference type="InterPro" id="IPR029063">
    <property type="entry name" value="SAM-dependent_MTases_sf"/>
</dbReference>
<dbReference type="SUPFAM" id="SSF53335">
    <property type="entry name" value="S-adenosyl-L-methionine-dependent methyltransferases"/>
    <property type="match status" value="1"/>
</dbReference>
<dbReference type="AlphaFoldDB" id="A0A1N6IVN8"/>
<dbReference type="InterPro" id="IPR010342">
    <property type="entry name" value="DUF938"/>
</dbReference>
<dbReference type="RefSeq" id="WP_028461972.1">
    <property type="nucleotide sequence ID" value="NZ_FSRO01000001.1"/>
</dbReference>
<reference evidence="1 2" key="1">
    <citation type="submission" date="2016-12" db="EMBL/GenBank/DDBJ databases">
        <authorList>
            <person name="Song W.-J."/>
            <person name="Kurnit D.M."/>
        </authorList>
    </citation>
    <scope>NUCLEOTIDE SEQUENCE [LARGE SCALE GENOMIC DNA]</scope>
    <source>
        <strain evidence="1 2">ATCC 49181</strain>
    </source>
</reference>
<evidence type="ECO:0000313" key="2">
    <source>
        <dbReference type="Proteomes" id="UP000185062"/>
    </source>
</evidence>
<dbReference type="STRING" id="44575.SAMN05216419_103113"/>
<name>A0A1N6IVN8_9PROT</name>
<dbReference type="PANTHER" id="PTHR20974:SF0">
    <property type="entry name" value="UPF0585 PROTEIN CG18661"/>
    <property type="match status" value="1"/>
</dbReference>
<protein>
    <recommendedName>
        <fullName evidence="3">DUF938 domain-containing protein</fullName>
    </recommendedName>
</protein>
<organism evidence="1 2">
    <name type="scientific">Nitrosomonas cryotolerans ATCC 49181</name>
    <dbReference type="NCBI Taxonomy" id="1131553"/>
    <lineage>
        <taxon>Bacteria</taxon>
        <taxon>Pseudomonadati</taxon>
        <taxon>Pseudomonadota</taxon>
        <taxon>Betaproteobacteria</taxon>
        <taxon>Nitrosomonadales</taxon>
        <taxon>Nitrosomonadaceae</taxon>
        <taxon>Nitrosomonas</taxon>
    </lineage>
</organism>
<dbReference type="Pfam" id="PF06080">
    <property type="entry name" value="DUF938"/>
    <property type="match status" value="1"/>
</dbReference>
<proteinExistence type="predicted"/>
<dbReference type="eggNOG" id="COG0500">
    <property type="taxonomic scope" value="Bacteria"/>
</dbReference>